<evidence type="ECO:0000313" key="1">
    <source>
        <dbReference type="EMBL" id="KAI5652375.1"/>
    </source>
</evidence>
<reference evidence="2" key="1">
    <citation type="journal article" date="2023" name="Nat. Plants">
        <title>Single-cell RNA sequencing provides a high-resolution roadmap for understanding the multicellular compartmentation of specialized metabolism.</title>
        <authorList>
            <person name="Sun S."/>
            <person name="Shen X."/>
            <person name="Li Y."/>
            <person name="Li Y."/>
            <person name="Wang S."/>
            <person name="Li R."/>
            <person name="Zhang H."/>
            <person name="Shen G."/>
            <person name="Guo B."/>
            <person name="Wei J."/>
            <person name="Xu J."/>
            <person name="St-Pierre B."/>
            <person name="Chen S."/>
            <person name="Sun C."/>
        </authorList>
    </citation>
    <scope>NUCLEOTIDE SEQUENCE [LARGE SCALE GENOMIC DNA]</scope>
</reference>
<comment type="caution">
    <text evidence="1">The sequence shown here is derived from an EMBL/GenBank/DDBJ whole genome shotgun (WGS) entry which is preliminary data.</text>
</comment>
<gene>
    <name evidence="1" type="ORF">M9H77_29562</name>
</gene>
<name>A0ACB9ZUS8_CATRO</name>
<dbReference type="Proteomes" id="UP001060085">
    <property type="component" value="Linkage Group LG07"/>
</dbReference>
<evidence type="ECO:0000313" key="2">
    <source>
        <dbReference type="Proteomes" id="UP001060085"/>
    </source>
</evidence>
<sequence>MRRNLVRLGYCSYQAPFVSPSGTTAFSSTAGGGGRGRGRGSEFSNFQFTKEDEHTSSKPPAPGFGHGQGGGHNDKPLSSSPIVPPFSPFIGNGTTPSTGRGRGRGLGSGPITGQQAPLQTFDASRTSLVKQEETSEASSRGHGQSTSSGSGSIIPLDQSFDPIRKPSFVKEEAHAENSSLNSRTPTFPVRSVNSEDGHLSTTLLSALSGAGRGKPTSKPPSSVSEMSKEENRHVRVWKTRERATSNLSPDEATKKAVGILGGDGLEDAGGRGRGGFRGRGFRGRGSRGRGLQAWGGRGGGRGGRGRRFENADDDYGTGLYLGDEADGKKLSDKLGPDIMNRLVEGFDDMTSRVLPSPVDDAYVDALHTNLSIECEPEYLMEEFGTNPDIDEKSPIPLRDALEKMKPFLMAYEGIQSQQEWEEIVEETMQRVPLLKEIVDYYSGPDRVTAKQQQEELERVAKTLPESAPASIKRFADRAVLSLQSNPGWGFDKKCQFMDKLVGEVSQNCK</sequence>
<organism evidence="1 2">
    <name type="scientific">Catharanthus roseus</name>
    <name type="common">Madagascar periwinkle</name>
    <name type="synonym">Vinca rosea</name>
    <dbReference type="NCBI Taxonomy" id="4058"/>
    <lineage>
        <taxon>Eukaryota</taxon>
        <taxon>Viridiplantae</taxon>
        <taxon>Streptophyta</taxon>
        <taxon>Embryophyta</taxon>
        <taxon>Tracheophyta</taxon>
        <taxon>Spermatophyta</taxon>
        <taxon>Magnoliopsida</taxon>
        <taxon>eudicotyledons</taxon>
        <taxon>Gunneridae</taxon>
        <taxon>Pentapetalae</taxon>
        <taxon>asterids</taxon>
        <taxon>lamiids</taxon>
        <taxon>Gentianales</taxon>
        <taxon>Apocynaceae</taxon>
        <taxon>Rauvolfioideae</taxon>
        <taxon>Vinceae</taxon>
        <taxon>Catharanthinae</taxon>
        <taxon>Catharanthus</taxon>
    </lineage>
</organism>
<proteinExistence type="predicted"/>
<keyword evidence="2" id="KW-1185">Reference proteome</keyword>
<dbReference type="EMBL" id="CM044707">
    <property type="protein sequence ID" value="KAI5652375.1"/>
    <property type="molecule type" value="Genomic_DNA"/>
</dbReference>
<protein>
    <submittedName>
        <fullName evidence="1">Uncharacterized protein</fullName>
    </submittedName>
</protein>
<accession>A0ACB9ZUS8</accession>